<gene>
    <name evidence="2" type="ORF">PILCRDRAFT_8444</name>
</gene>
<keyword evidence="1" id="KW-0812">Transmembrane</keyword>
<evidence type="ECO:0000313" key="2">
    <source>
        <dbReference type="EMBL" id="KIM81767.1"/>
    </source>
</evidence>
<reference evidence="2 3" key="1">
    <citation type="submission" date="2014-04" db="EMBL/GenBank/DDBJ databases">
        <authorList>
            <consortium name="DOE Joint Genome Institute"/>
            <person name="Kuo A."/>
            <person name="Tarkka M."/>
            <person name="Buscot F."/>
            <person name="Kohler A."/>
            <person name="Nagy L.G."/>
            <person name="Floudas D."/>
            <person name="Copeland A."/>
            <person name="Barry K.W."/>
            <person name="Cichocki N."/>
            <person name="Veneault-Fourrey C."/>
            <person name="LaButti K."/>
            <person name="Lindquist E.A."/>
            <person name="Lipzen A."/>
            <person name="Lundell T."/>
            <person name="Morin E."/>
            <person name="Murat C."/>
            <person name="Sun H."/>
            <person name="Tunlid A."/>
            <person name="Henrissat B."/>
            <person name="Grigoriev I.V."/>
            <person name="Hibbett D.S."/>
            <person name="Martin F."/>
            <person name="Nordberg H.P."/>
            <person name="Cantor M.N."/>
            <person name="Hua S.X."/>
        </authorList>
    </citation>
    <scope>NUCLEOTIDE SEQUENCE [LARGE SCALE GENOMIC DNA]</scope>
    <source>
        <strain evidence="2 3">F 1598</strain>
    </source>
</reference>
<dbReference type="HOGENOM" id="CLU_1928401_0_0_1"/>
<keyword evidence="1" id="KW-1133">Transmembrane helix</keyword>
<name>A0A0C3BWM5_PILCF</name>
<evidence type="ECO:0000313" key="3">
    <source>
        <dbReference type="Proteomes" id="UP000054166"/>
    </source>
</evidence>
<dbReference type="AlphaFoldDB" id="A0A0C3BWM5"/>
<protein>
    <submittedName>
        <fullName evidence="2">Uncharacterized protein</fullName>
    </submittedName>
</protein>
<evidence type="ECO:0000256" key="1">
    <source>
        <dbReference type="SAM" id="Phobius"/>
    </source>
</evidence>
<reference evidence="3" key="2">
    <citation type="submission" date="2015-01" db="EMBL/GenBank/DDBJ databases">
        <title>Evolutionary Origins and Diversification of the Mycorrhizal Mutualists.</title>
        <authorList>
            <consortium name="DOE Joint Genome Institute"/>
            <consortium name="Mycorrhizal Genomics Consortium"/>
            <person name="Kohler A."/>
            <person name="Kuo A."/>
            <person name="Nagy L.G."/>
            <person name="Floudas D."/>
            <person name="Copeland A."/>
            <person name="Barry K.W."/>
            <person name="Cichocki N."/>
            <person name="Veneault-Fourrey C."/>
            <person name="LaButti K."/>
            <person name="Lindquist E.A."/>
            <person name="Lipzen A."/>
            <person name="Lundell T."/>
            <person name="Morin E."/>
            <person name="Murat C."/>
            <person name="Riley R."/>
            <person name="Ohm R."/>
            <person name="Sun H."/>
            <person name="Tunlid A."/>
            <person name="Henrissat B."/>
            <person name="Grigoriev I.V."/>
            <person name="Hibbett D.S."/>
            <person name="Martin F."/>
        </authorList>
    </citation>
    <scope>NUCLEOTIDE SEQUENCE [LARGE SCALE GENOMIC DNA]</scope>
    <source>
        <strain evidence="3">F 1598</strain>
    </source>
</reference>
<keyword evidence="1" id="KW-0472">Membrane</keyword>
<dbReference type="EMBL" id="KN832997">
    <property type="protein sequence ID" value="KIM81767.1"/>
    <property type="molecule type" value="Genomic_DNA"/>
</dbReference>
<dbReference type="InParanoid" id="A0A0C3BWM5"/>
<accession>A0A0C3BWM5</accession>
<dbReference type="Proteomes" id="UP000054166">
    <property type="component" value="Unassembled WGS sequence"/>
</dbReference>
<feature type="transmembrane region" description="Helical" evidence="1">
    <location>
        <begin position="40"/>
        <end position="70"/>
    </location>
</feature>
<sequence length="131" mass="14742">MYMWNQWTLMMYTNNYIGGYVTNTPYNVRTQPQLHIQATVIVLLPVVALAVCVCCAGVCLWAMLGLGVWYENVDVAPWWLLKATGATWAGLDGHNMRKPEFDMWCKQMQCMYSIEASDTGAGCLTLESTTT</sequence>
<organism evidence="2 3">
    <name type="scientific">Piloderma croceum (strain F 1598)</name>
    <dbReference type="NCBI Taxonomy" id="765440"/>
    <lineage>
        <taxon>Eukaryota</taxon>
        <taxon>Fungi</taxon>
        <taxon>Dikarya</taxon>
        <taxon>Basidiomycota</taxon>
        <taxon>Agaricomycotina</taxon>
        <taxon>Agaricomycetes</taxon>
        <taxon>Agaricomycetidae</taxon>
        <taxon>Atheliales</taxon>
        <taxon>Atheliaceae</taxon>
        <taxon>Piloderma</taxon>
    </lineage>
</organism>
<keyword evidence="3" id="KW-1185">Reference proteome</keyword>
<proteinExistence type="predicted"/>